<comment type="caution">
    <text evidence="1">The sequence shown here is derived from an EMBL/GenBank/DDBJ whole genome shotgun (WGS) entry which is preliminary data.</text>
</comment>
<sequence length="115" mass="13832">MNRAAIHSILSRYKYLITFVIGTIVVGFADSNSLYHRVLLQYEILDLQSEIEKYTKIYEKDKSQLRDLERNPRNIERIARERYFMKTDNEDIFVLSTDPRYINDFQTNKSEEENE</sequence>
<organism evidence="1 2">
    <name type="scientific">Palleniella muris</name>
    <dbReference type="NCBI Taxonomy" id="3038145"/>
    <lineage>
        <taxon>Bacteria</taxon>
        <taxon>Pseudomonadati</taxon>
        <taxon>Bacteroidota</taxon>
        <taxon>Bacteroidia</taxon>
        <taxon>Bacteroidales</taxon>
        <taxon>Prevotellaceae</taxon>
        <taxon>Palleniella</taxon>
    </lineage>
</organism>
<proteinExistence type="predicted"/>
<accession>A0AC61QT55</accession>
<keyword evidence="2" id="KW-1185">Reference proteome</keyword>
<gene>
    <name evidence="1" type="ORF">E5358_02980</name>
</gene>
<protein>
    <submittedName>
        <fullName evidence="1">Septum formation initiator family protein</fullName>
    </submittedName>
</protein>
<dbReference type="Proteomes" id="UP000308886">
    <property type="component" value="Unassembled WGS sequence"/>
</dbReference>
<name>A0AC61QT55_9BACT</name>
<dbReference type="EMBL" id="SRZC01000003">
    <property type="protein sequence ID" value="TGX83628.1"/>
    <property type="molecule type" value="Genomic_DNA"/>
</dbReference>
<evidence type="ECO:0000313" key="1">
    <source>
        <dbReference type="EMBL" id="TGX83628.1"/>
    </source>
</evidence>
<reference evidence="1" key="1">
    <citation type="submission" date="2019-04" db="EMBL/GenBank/DDBJ databases">
        <title>Microbes associate with the intestines of laboratory mice.</title>
        <authorList>
            <person name="Navarre W."/>
            <person name="Wong E."/>
            <person name="Huang K."/>
            <person name="Tropini C."/>
            <person name="Ng K."/>
            <person name="Yu B."/>
        </authorList>
    </citation>
    <scope>NUCLEOTIDE SEQUENCE</scope>
    <source>
        <strain evidence="1">NM73_A23</strain>
    </source>
</reference>
<evidence type="ECO:0000313" key="2">
    <source>
        <dbReference type="Proteomes" id="UP000308886"/>
    </source>
</evidence>